<protein>
    <submittedName>
        <fullName evidence="3">Serine protease, subtilase family</fullName>
    </submittedName>
</protein>
<dbReference type="Gene3D" id="2.150.10.10">
    <property type="entry name" value="Serralysin-like metalloprotease, C-terminal"/>
    <property type="match status" value="2"/>
</dbReference>
<dbReference type="PRINTS" id="PR00313">
    <property type="entry name" value="CABNDNGRPT"/>
</dbReference>
<gene>
    <name evidence="3" type="ORF">BECKTC1821E_GA0114239_1001145</name>
</gene>
<dbReference type="Gene3D" id="2.60.40.10">
    <property type="entry name" value="Immunoglobulins"/>
    <property type="match status" value="6"/>
</dbReference>
<proteinExistence type="predicted"/>
<feature type="domain" description="CARDB" evidence="2">
    <location>
        <begin position="132"/>
        <end position="243"/>
    </location>
</feature>
<evidence type="ECO:0000256" key="1">
    <source>
        <dbReference type="ARBA" id="ARBA00022837"/>
    </source>
</evidence>
<dbReference type="GO" id="GO:0006508">
    <property type="term" value="P:proteolysis"/>
    <property type="evidence" value="ECO:0007669"/>
    <property type="project" value="UniProtKB-KW"/>
</dbReference>
<dbReference type="EMBL" id="CAADFT010000001">
    <property type="protein sequence ID" value="VFK37914.1"/>
    <property type="molecule type" value="Genomic_DNA"/>
</dbReference>
<evidence type="ECO:0000259" key="2">
    <source>
        <dbReference type="Pfam" id="PF07705"/>
    </source>
</evidence>
<accession>A0A450Y8P9</accession>
<dbReference type="InterPro" id="IPR011049">
    <property type="entry name" value="Serralysin-like_metalloprot_C"/>
</dbReference>
<dbReference type="GO" id="GO:0008233">
    <property type="term" value="F:peptidase activity"/>
    <property type="evidence" value="ECO:0007669"/>
    <property type="project" value="UniProtKB-KW"/>
</dbReference>
<keyword evidence="1" id="KW-0106">Calcium</keyword>
<dbReference type="InterPro" id="IPR018511">
    <property type="entry name" value="Hemolysin-typ_Ca-bd_CS"/>
</dbReference>
<feature type="domain" description="CARDB" evidence="2">
    <location>
        <begin position="375"/>
        <end position="483"/>
    </location>
</feature>
<dbReference type="InterPro" id="IPR013783">
    <property type="entry name" value="Ig-like_fold"/>
</dbReference>
<dbReference type="InterPro" id="IPR029058">
    <property type="entry name" value="AB_hydrolase_fold"/>
</dbReference>
<dbReference type="PROSITE" id="PS00330">
    <property type="entry name" value="HEMOLYSIN_CALCIUM"/>
    <property type="match status" value="1"/>
</dbReference>
<dbReference type="Pfam" id="PF00353">
    <property type="entry name" value="HemolysinCabind"/>
    <property type="match status" value="3"/>
</dbReference>
<reference evidence="3" key="1">
    <citation type="submission" date="2019-02" db="EMBL/GenBank/DDBJ databases">
        <authorList>
            <person name="Gruber-Vodicka R. H."/>
            <person name="Seah K. B. B."/>
        </authorList>
    </citation>
    <scope>NUCLEOTIDE SEQUENCE</scope>
    <source>
        <strain evidence="3">BECK_BZ125</strain>
    </source>
</reference>
<keyword evidence="3" id="KW-0645">Protease</keyword>
<feature type="domain" description="CARDB" evidence="2">
    <location>
        <begin position="12"/>
        <end position="122"/>
    </location>
</feature>
<sequence length="1307" mass="144159">MLRSFTVPLPSRPDLLLQDIYTSGALVAGQNVTLFARVKNIGNAKWDQSCWVSNDDFRVKFYVDGRHVGDSGWNNFDISLNGSDTFSINYTAPSSGAKNVKAIIERGRNAPTEKTTGNNARTERFTWANPAKPDLIVSSLYTDKSRYTAGENIRITSTTSNIGNKSTGYFSSPSTKFYLSRNRYLDNSDTYLDYDSMWNLGAGRSTTDTVSERLGGNLSGYYYVIAKADANNRISESNEHNNTRVGNRIYITPPSPDLLLQDIYTSGALVAGENVTLSARVKNIGNAKWDQSGWVSNDDFRVKFYVDGKHVGDSGWNNFDISVNGSDTFSINYTAPSSGAKNVRATIERGRNAPTEKTTGNNARTERFTWANPAKPDLIVSSLYTNKSTYTAGEDIRITAATKNIGNASAGYSYTKFYLSRNTSLDSSNTYLDYDYVSSLSAGYSRSDTVSERLGGNLSGYYYVIAKADANGWRSESNEHNNIRVGPRINIVQARPDLLLQDIYTSSTLVAGENVTLSARVKNIGNAKWDQSGWVSNDDFRVKFYVDGKHVGDSGWNNFDISVNSRDTFRINYTASSSGAKSVRALIERGRNAPTEKTTGNNSRTERFTWANPAKPDLVVTSLSTNKTSYKIGESIRITSTTKNIGNAGAGYSYTKFYLSRDELLDSSDIYLDCDFVHSLDAGNWVTDTISKRLNEKLSGAYYLIAKANATGHVNESDDQNNSRVLGKFKIQAVPRKNAKQLFKDGNEYSDGKYASLAYFSNQSYKNKVDWGGWAPLLAETLNLHSKPSGSYSFHNGIYEYDGAWDPSTPRAIVARSADAVLISFRGTVSKLRDGTDWFDIPDRYEKFNTLVNAVDEYVSNDHSIKKVYVTGHSLGGGTAEEYMWNHKNYGSYGSGKNKVTYESVVFASPGTGISRNENDHSRILAIEIAGDLTPDKPTRGYLGKTFHYVPQGAGQLSPVQLCDFHSMDLYESITNKLEALDFSLGSHKHDDHVIVALKKDPIREVIDEGNNLKGDLLLYSNEDIIFGGKGDDTLEGKRKSDQLFGGPGNDTLDGGNSVLDFGRDHDVLTGGTGNDTYKVRDVRDRVIELANEGTDTVESEISYTLSANVENLSLHHNLLSDDPINGTGNNLDNRIDGNNANNDLRGMGGNDRLDGDDGDDRLFGGAGNDTYVYWRDDGSDIIDEQGFGGTDTLEIWDNSSLVDLDNFNDLRYMKSGNDLVINLDIRGALWTRDFNSGRVTIENQGTANSRVEQLKLYDDDSQLIAGTIDLTSVWNVVQRESVTSLSNLTFSSTLNSDGRYMALGVA</sequence>
<dbReference type="InterPro" id="IPR011635">
    <property type="entry name" value="CARDB"/>
</dbReference>
<name>A0A450Y8P9_9GAMM</name>
<feature type="domain" description="CARDB" evidence="2">
    <location>
        <begin position="255"/>
        <end position="365"/>
    </location>
</feature>
<keyword evidence="3" id="KW-0378">Hydrolase</keyword>
<dbReference type="InterPro" id="IPR001343">
    <property type="entry name" value="Hemolysn_Ca-bd"/>
</dbReference>
<evidence type="ECO:0000313" key="3">
    <source>
        <dbReference type="EMBL" id="VFK37914.1"/>
    </source>
</evidence>
<dbReference type="SUPFAM" id="SSF53474">
    <property type="entry name" value="alpha/beta-Hydrolases"/>
    <property type="match status" value="1"/>
</dbReference>
<dbReference type="Gene3D" id="3.40.50.1820">
    <property type="entry name" value="alpha/beta hydrolase"/>
    <property type="match status" value="1"/>
</dbReference>
<organism evidence="3">
    <name type="scientific">Candidatus Kentrum sp. TC</name>
    <dbReference type="NCBI Taxonomy" id="2126339"/>
    <lineage>
        <taxon>Bacteria</taxon>
        <taxon>Pseudomonadati</taxon>
        <taxon>Pseudomonadota</taxon>
        <taxon>Gammaproteobacteria</taxon>
        <taxon>Candidatus Kentrum</taxon>
    </lineage>
</organism>
<dbReference type="SUPFAM" id="SSF51120">
    <property type="entry name" value="beta-Roll"/>
    <property type="match status" value="1"/>
</dbReference>
<feature type="domain" description="CARDB" evidence="2">
    <location>
        <begin position="495"/>
        <end position="605"/>
    </location>
</feature>
<dbReference type="GO" id="GO:0005509">
    <property type="term" value="F:calcium ion binding"/>
    <property type="evidence" value="ECO:0007669"/>
    <property type="project" value="InterPro"/>
</dbReference>
<dbReference type="Pfam" id="PF07705">
    <property type="entry name" value="CARDB"/>
    <property type="match status" value="6"/>
</dbReference>
<feature type="domain" description="CARDB" evidence="2">
    <location>
        <begin position="615"/>
        <end position="723"/>
    </location>
</feature>